<proteinExistence type="predicted"/>
<feature type="compositionally biased region" description="Basic and acidic residues" evidence="1">
    <location>
        <begin position="11"/>
        <end position="23"/>
    </location>
</feature>
<dbReference type="AlphaFoldDB" id="A0A409WLG2"/>
<reference evidence="3 4" key="1">
    <citation type="journal article" date="2018" name="Evol. Lett.">
        <title>Horizontal gene cluster transfer increased hallucinogenic mushroom diversity.</title>
        <authorList>
            <person name="Reynolds H.T."/>
            <person name="Vijayakumar V."/>
            <person name="Gluck-Thaler E."/>
            <person name="Korotkin H.B."/>
            <person name="Matheny P.B."/>
            <person name="Slot J.C."/>
        </authorList>
    </citation>
    <scope>NUCLEOTIDE SEQUENCE [LARGE SCALE GENOMIC DNA]</scope>
    <source>
        <strain evidence="3 4">2631</strain>
    </source>
</reference>
<comment type="caution">
    <text evidence="3">The sequence shown here is derived from an EMBL/GenBank/DDBJ whole genome shotgun (WGS) entry which is preliminary data.</text>
</comment>
<evidence type="ECO:0000256" key="2">
    <source>
        <dbReference type="SAM" id="Phobius"/>
    </source>
</evidence>
<keyword evidence="2" id="KW-0812">Transmembrane</keyword>
<sequence length="662" mass="73841">MSETTVSAQPVEHEVDPQHKEDSNYEGDSDYEEESEHEEDPKYTESPPSTWQLPMSPGLYKSINESGDAVKFRILAYRVTIQDMLRLADTLQVDPERSYAYRRDQSWKLIRRDLDLKSSASAADLPATWRLPKAPAVFNPYQENGPIALSQALGYILNLEDLLRLADEYGISTGSERNVRCHEMSEFVCAKLAEPVHRCSSTVVSINGAERHCIVVATNQTPAGLLDAEDTQRIHSVQLFLGVSSPPVWYYLGRDNDTQRQQDLLDLESLEHEEDPKYTESPPAMWCLPESPGLHNSINESGNTVKSQILAFPLSYVNLLWMADNYKIGTGGSFMYKFDKTWLIIKKELRKFHRCRWSRITVDNVFRLCIVVATNETAQDLHRSKDYKRICMPLPASTYPHRWDKHSKPHSYLTPWPGQNSPPTPITKPKPNPKPLSNQIDPWLWTSLILSLTSLLFLRSMNMNMNNDHILAYASGTHIQTHIVEHNDAGHSGDTLLVGLGVRLGVGLGFEALLAVIIFYNTMLLILSSKERQISAATTPGPLARVAAVEAGAEYKSSVIEDPEDVADADEGIVGDEEQRSAVIWILAVSQSGLAAVGLYVVARLVLVFGGFGETKAGHPVVDCFELVYALGEMGMMVYIAVCCLVQASARYSSGLRRSGET</sequence>
<keyword evidence="4" id="KW-1185">Reference proteome</keyword>
<dbReference type="Proteomes" id="UP000283269">
    <property type="component" value="Unassembled WGS sequence"/>
</dbReference>
<protein>
    <submittedName>
        <fullName evidence="3">Uncharacterized protein</fullName>
    </submittedName>
</protein>
<evidence type="ECO:0000313" key="4">
    <source>
        <dbReference type="Proteomes" id="UP000283269"/>
    </source>
</evidence>
<feature type="transmembrane region" description="Helical" evidence="2">
    <location>
        <begin position="504"/>
        <end position="527"/>
    </location>
</feature>
<gene>
    <name evidence="3" type="ORF">CVT25_002567</name>
</gene>
<feature type="transmembrane region" description="Helical" evidence="2">
    <location>
        <begin position="582"/>
        <end position="607"/>
    </location>
</feature>
<dbReference type="OrthoDB" id="3033694at2759"/>
<evidence type="ECO:0000313" key="3">
    <source>
        <dbReference type="EMBL" id="PPQ79337.1"/>
    </source>
</evidence>
<keyword evidence="2" id="KW-0472">Membrane</keyword>
<feature type="compositionally biased region" description="Pro residues" evidence="1">
    <location>
        <begin position="420"/>
        <end position="433"/>
    </location>
</feature>
<keyword evidence="2" id="KW-1133">Transmembrane helix</keyword>
<organism evidence="3 4">
    <name type="scientific">Psilocybe cyanescens</name>
    <dbReference type="NCBI Taxonomy" id="93625"/>
    <lineage>
        <taxon>Eukaryota</taxon>
        <taxon>Fungi</taxon>
        <taxon>Dikarya</taxon>
        <taxon>Basidiomycota</taxon>
        <taxon>Agaricomycotina</taxon>
        <taxon>Agaricomycetes</taxon>
        <taxon>Agaricomycetidae</taxon>
        <taxon>Agaricales</taxon>
        <taxon>Agaricineae</taxon>
        <taxon>Strophariaceae</taxon>
        <taxon>Psilocybe</taxon>
    </lineage>
</organism>
<feature type="region of interest" description="Disordered" evidence="1">
    <location>
        <begin position="412"/>
        <end position="433"/>
    </location>
</feature>
<feature type="compositionally biased region" description="Acidic residues" evidence="1">
    <location>
        <begin position="24"/>
        <end position="38"/>
    </location>
</feature>
<name>A0A409WLG2_PSICY</name>
<dbReference type="EMBL" id="NHYD01003377">
    <property type="protein sequence ID" value="PPQ79337.1"/>
    <property type="molecule type" value="Genomic_DNA"/>
</dbReference>
<dbReference type="InParanoid" id="A0A409WLG2"/>
<feature type="region of interest" description="Disordered" evidence="1">
    <location>
        <begin position="1"/>
        <end position="53"/>
    </location>
</feature>
<accession>A0A409WLG2</accession>
<evidence type="ECO:0000256" key="1">
    <source>
        <dbReference type="SAM" id="MobiDB-lite"/>
    </source>
</evidence>
<feature type="transmembrane region" description="Helical" evidence="2">
    <location>
        <begin position="627"/>
        <end position="648"/>
    </location>
</feature>